<evidence type="ECO:0000313" key="1">
    <source>
        <dbReference type="EMBL" id="MBX65598.1"/>
    </source>
</evidence>
<organism evidence="1">
    <name type="scientific">Rhizophora mucronata</name>
    <name type="common">Asiatic mangrove</name>
    <dbReference type="NCBI Taxonomy" id="61149"/>
    <lineage>
        <taxon>Eukaryota</taxon>
        <taxon>Viridiplantae</taxon>
        <taxon>Streptophyta</taxon>
        <taxon>Embryophyta</taxon>
        <taxon>Tracheophyta</taxon>
        <taxon>Spermatophyta</taxon>
        <taxon>Magnoliopsida</taxon>
        <taxon>eudicotyledons</taxon>
        <taxon>Gunneridae</taxon>
        <taxon>Pentapetalae</taxon>
        <taxon>rosids</taxon>
        <taxon>fabids</taxon>
        <taxon>Malpighiales</taxon>
        <taxon>Rhizophoraceae</taxon>
        <taxon>Rhizophora</taxon>
    </lineage>
</organism>
<dbReference type="EMBL" id="GGEC01085114">
    <property type="protein sequence ID" value="MBX65598.1"/>
    <property type="molecule type" value="Transcribed_RNA"/>
</dbReference>
<name>A0A2P2QF41_RHIMU</name>
<accession>A0A2P2QF41</accession>
<reference evidence="1" key="1">
    <citation type="submission" date="2018-02" db="EMBL/GenBank/DDBJ databases">
        <title>Rhizophora mucronata_Transcriptome.</title>
        <authorList>
            <person name="Meera S.P."/>
            <person name="Sreeshan A."/>
            <person name="Augustine A."/>
        </authorList>
    </citation>
    <scope>NUCLEOTIDE SEQUENCE</scope>
    <source>
        <tissue evidence="1">Leaf</tissue>
    </source>
</reference>
<sequence>MGNLTFCTFDLIQKFKCIPKNSALVFYHNRFEPAR</sequence>
<dbReference type="AlphaFoldDB" id="A0A2P2QF41"/>
<proteinExistence type="predicted"/>
<protein>
    <submittedName>
        <fullName evidence="1">Uncharacterized protein</fullName>
    </submittedName>
</protein>